<evidence type="ECO:0000259" key="3">
    <source>
        <dbReference type="PROSITE" id="PS50977"/>
    </source>
</evidence>
<name>A0ABT8F358_9BACT</name>
<dbReference type="PRINTS" id="PR00455">
    <property type="entry name" value="HTHTETR"/>
</dbReference>
<comment type="caution">
    <text evidence="4">The sequence shown here is derived from an EMBL/GenBank/DDBJ whole genome shotgun (WGS) entry which is preliminary data.</text>
</comment>
<organism evidence="4 5">
    <name type="scientific">Shiella aurantiaca</name>
    <dbReference type="NCBI Taxonomy" id="3058365"/>
    <lineage>
        <taxon>Bacteria</taxon>
        <taxon>Pseudomonadati</taxon>
        <taxon>Bacteroidota</taxon>
        <taxon>Cytophagia</taxon>
        <taxon>Cytophagales</taxon>
        <taxon>Shiellaceae</taxon>
        <taxon>Shiella</taxon>
    </lineage>
</organism>
<evidence type="ECO:0000256" key="1">
    <source>
        <dbReference type="ARBA" id="ARBA00023125"/>
    </source>
</evidence>
<sequence length="202" mass="23992">MQTVQENILEVALRLFIQYGVKSVTMDDLSKELGMSKKTIYQYYADKDEIVHLAVQQFLEAEEASFNAIRQKSSNTLEEIYWFSKHIKENMQKVNGSMIYDIKKHFPKTWRLFLEHKESFFKKEIVSTILRGKAEGYFREDVDPELMAILRLEQIEMCGDPEKFPSEKYSFTEVQQKFLMHFIHGMLTDKGRELLSTYFKQQ</sequence>
<dbReference type="InterPro" id="IPR001647">
    <property type="entry name" value="HTH_TetR"/>
</dbReference>
<dbReference type="Pfam" id="PF00440">
    <property type="entry name" value="TetR_N"/>
    <property type="match status" value="1"/>
</dbReference>
<dbReference type="SUPFAM" id="SSF46689">
    <property type="entry name" value="Homeodomain-like"/>
    <property type="match status" value="1"/>
</dbReference>
<dbReference type="PANTHER" id="PTHR43479">
    <property type="entry name" value="ACREF/ENVCD OPERON REPRESSOR-RELATED"/>
    <property type="match status" value="1"/>
</dbReference>
<dbReference type="InterPro" id="IPR036271">
    <property type="entry name" value="Tet_transcr_reg_TetR-rel_C_sf"/>
</dbReference>
<proteinExistence type="predicted"/>
<dbReference type="InterPro" id="IPR009057">
    <property type="entry name" value="Homeodomain-like_sf"/>
</dbReference>
<dbReference type="InterPro" id="IPR050624">
    <property type="entry name" value="HTH-type_Tx_Regulator"/>
</dbReference>
<feature type="DNA-binding region" description="H-T-H motif" evidence="2">
    <location>
        <begin position="25"/>
        <end position="44"/>
    </location>
</feature>
<reference evidence="4" key="1">
    <citation type="submission" date="2023-06" db="EMBL/GenBank/DDBJ databases">
        <title>Cytophagales bacterium Strain LB-30, isolated from soil.</title>
        <authorList>
            <person name="Liu B."/>
        </authorList>
    </citation>
    <scope>NUCLEOTIDE SEQUENCE</scope>
    <source>
        <strain evidence="4">LB-30</strain>
    </source>
</reference>
<evidence type="ECO:0000313" key="4">
    <source>
        <dbReference type="EMBL" id="MDN4164887.1"/>
    </source>
</evidence>
<dbReference type="EMBL" id="JAUHJS010000002">
    <property type="protein sequence ID" value="MDN4164887.1"/>
    <property type="molecule type" value="Genomic_DNA"/>
</dbReference>
<dbReference type="Proteomes" id="UP001168552">
    <property type="component" value="Unassembled WGS sequence"/>
</dbReference>
<gene>
    <name evidence="4" type="ORF">QWY31_05205</name>
</gene>
<dbReference type="PANTHER" id="PTHR43479:SF11">
    <property type="entry name" value="ACREF_ENVCD OPERON REPRESSOR-RELATED"/>
    <property type="match status" value="1"/>
</dbReference>
<keyword evidence="1 2" id="KW-0238">DNA-binding</keyword>
<evidence type="ECO:0000256" key="2">
    <source>
        <dbReference type="PROSITE-ProRule" id="PRU00335"/>
    </source>
</evidence>
<evidence type="ECO:0000313" key="5">
    <source>
        <dbReference type="Proteomes" id="UP001168552"/>
    </source>
</evidence>
<dbReference type="RefSeq" id="WP_320003411.1">
    <property type="nucleotide sequence ID" value="NZ_JAUHJS010000002.1"/>
</dbReference>
<keyword evidence="5" id="KW-1185">Reference proteome</keyword>
<dbReference type="Gene3D" id="1.10.10.60">
    <property type="entry name" value="Homeodomain-like"/>
    <property type="match status" value="1"/>
</dbReference>
<dbReference type="PROSITE" id="PS50977">
    <property type="entry name" value="HTH_TETR_2"/>
    <property type="match status" value="1"/>
</dbReference>
<accession>A0ABT8F358</accession>
<dbReference type="SUPFAM" id="SSF48498">
    <property type="entry name" value="Tetracyclin repressor-like, C-terminal domain"/>
    <property type="match status" value="1"/>
</dbReference>
<dbReference type="Gene3D" id="1.10.357.10">
    <property type="entry name" value="Tetracycline Repressor, domain 2"/>
    <property type="match status" value="1"/>
</dbReference>
<feature type="domain" description="HTH tetR-type" evidence="3">
    <location>
        <begin position="2"/>
        <end position="62"/>
    </location>
</feature>
<protein>
    <submittedName>
        <fullName evidence="4">TetR/AcrR family transcriptional regulator</fullName>
    </submittedName>
</protein>